<organism evidence="2 3">
    <name type="scientific">Lepraria finkii</name>
    <dbReference type="NCBI Taxonomy" id="1340010"/>
    <lineage>
        <taxon>Eukaryota</taxon>
        <taxon>Fungi</taxon>
        <taxon>Dikarya</taxon>
        <taxon>Ascomycota</taxon>
        <taxon>Pezizomycotina</taxon>
        <taxon>Lecanoromycetes</taxon>
        <taxon>OSLEUM clade</taxon>
        <taxon>Lecanoromycetidae</taxon>
        <taxon>Lecanorales</taxon>
        <taxon>Lecanorineae</taxon>
        <taxon>Stereocaulaceae</taxon>
        <taxon>Lepraria</taxon>
    </lineage>
</organism>
<proteinExistence type="predicted"/>
<dbReference type="PANTHER" id="PTHR43162">
    <property type="match status" value="1"/>
</dbReference>
<feature type="domain" description="NmrA-like" evidence="1">
    <location>
        <begin position="4"/>
        <end position="244"/>
    </location>
</feature>
<dbReference type="Proteomes" id="UP001590951">
    <property type="component" value="Unassembled WGS sequence"/>
</dbReference>
<comment type="caution">
    <text evidence="2">The sequence shown here is derived from an EMBL/GenBank/DDBJ whole genome shotgun (WGS) entry which is preliminary data.</text>
</comment>
<dbReference type="SUPFAM" id="SSF51735">
    <property type="entry name" value="NAD(P)-binding Rossmann-fold domains"/>
    <property type="match status" value="1"/>
</dbReference>
<dbReference type="InterPro" id="IPR008030">
    <property type="entry name" value="NmrA-like"/>
</dbReference>
<evidence type="ECO:0000313" key="2">
    <source>
        <dbReference type="EMBL" id="KAL2048714.1"/>
    </source>
</evidence>
<name>A0ABR4AT36_9LECA</name>
<dbReference type="EMBL" id="JBHFEH010000082">
    <property type="protein sequence ID" value="KAL2048714.1"/>
    <property type="molecule type" value="Genomic_DNA"/>
</dbReference>
<evidence type="ECO:0000259" key="1">
    <source>
        <dbReference type="Pfam" id="PF05368"/>
    </source>
</evidence>
<accession>A0ABR4AT36</accession>
<dbReference type="Gene3D" id="3.40.50.720">
    <property type="entry name" value="NAD(P)-binding Rossmann-like Domain"/>
    <property type="match status" value="1"/>
</dbReference>
<dbReference type="Pfam" id="PF05368">
    <property type="entry name" value="NmrA"/>
    <property type="match status" value="1"/>
</dbReference>
<gene>
    <name evidence="2" type="ORF">ABVK25_011031</name>
</gene>
<dbReference type="InterPro" id="IPR051604">
    <property type="entry name" value="Ergot_Alk_Oxidoreductase"/>
</dbReference>
<evidence type="ECO:0000313" key="3">
    <source>
        <dbReference type="Proteomes" id="UP001590951"/>
    </source>
</evidence>
<reference evidence="2 3" key="1">
    <citation type="submission" date="2024-09" db="EMBL/GenBank/DDBJ databases">
        <title>Rethinking Asexuality: The Enigmatic Case of Functional Sexual Genes in Lepraria (Stereocaulaceae).</title>
        <authorList>
            <person name="Doellman M."/>
            <person name="Sun Y."/>
            <person name="Barcenas-Pena A."/>
            <person name="Lumbsch H.T."/>
            <person name="Grewe F."/>
        </authorList>
    </citation>
    <scope>NUCLEOTIDE SEQUENCE [LARGE SCALE GENOMIC DNA]</scope>
    <source>
        <strain evidence="2 3">Grewe 0041</strain>
    </source>
</reference>
<protein>
    <recommendedName>
        <fullName evidence="1">NmrA-like domain-containing protein</fullName>
    </recommendedName>
</protein>
<keyword evidence="3" id="KW-1185">Reference proteome</keyword>
<sequence>MASRKVIVFGPTGAVGSAAARTAEELGANVVLAMRDTEKPIPGLDAEKEKQGSFERVHADLTKPDTVRDAVNTTRAKYAFIYFAHGTPDNMKSTIEALKSAGISLVVFLSSFTIQGDLKAIQPSEIIPYVHAQVEINLGEIFGADGFVAVRPGSFASNVRQYKAGLAKGEVKIYGPDAKVDCIVPEDIGRVCGTILSKGPQDEQRAIYLYGPELVSQADSVRILANALGKDPKIESADEQYAYKMFVEERGIAVPVAKYMISRTGRTATGPNQVFGYPVSEEQLSNVQKYSGRKATRFEEWVEQNKQMFAS</sequence>
<dbReference type="InterPro" id="IPR036291">
    <property type="entry name" value="NAD(P)-bd_dom_sf"/>
</dbReference>
<dbReference type="PANTHER" id="PTHR43162:SF1">
    <property type="entry name" value="PRESTALK A DIFFERENTIATION PROTEIN A"/>
    <property type="match status" value="1"/>
</dbReference>